<evidence type="ECO:0000256" key="4">
    <source>
        <dbReference type="SAM" id="MobiDB-lite"/>
    </source>
</evidence>
<dbReference type="PANTHER" id="PTHR22952:SF390">
    <property type="entry name" value="ABSCISIC ACID-INSENSITIVE 5-LIKE PROTEIN 2"/>
    <property type="match status" value="1"/>
</dbReference>
<feature type="region of interest" description="Disordered" evidence="4">
    <location>
        <begin position="90"/>
        <end position="160"/>
    </location>
</feature>
<evidence type="ECO:0000259" key="5">
    <source>
        <dbReference type="PROSITE" id="PS50217"/>
    </source>
</evidence>
<name>A0AAD3P6U8_NEPGR</name>
<feature type="domain" description="BZIP" evidence="5">
    <location>
        <begin position="137"/>
        <end position="182"/>
    </location>
</feature>
<evidence type="ECO:0000256" key="2">
    <source>
        <dbReference type="ARBA" id="ARBA00023125"/>
    </source>
</evidence>
<evidence type="ECO:0000313" key="6">
    <source>
        <dbReference type="EMBL" id="GMG98838.1"/>
    </source>
</evidence>
<dbReference type="GO" id="GO:0045893">
    <property type="term" value="P:positive regulation of DNA-templated transcription"/>
    <property type="evidence" value="ECO:0007669"/>
    <property type="project" value="InterPro"/>
</dbReference>
<dbReference type="EMBL" id="BSYO01000001">
    <property type="protein sequence ID" value="GMG98838.1"/>
    <property type="molecule type" value="Genomic_DNA"/>
</dbReference>
<dbReference type="PROSITE" id="PS50217">
    <property type="entry name" value="BZIP"/>
    <property type="match status" value="1"/>
</dbReference>
<dbReference type="Proteomes" id="UP001279734">
    <property type="component" value="Unassembled WGS sequence"/>
</dbReference>
<evidence type="ECO:0000256" key="1">
    <source>
        <dbReference type="ARBA" id="ARBA00004123"/>
    </source>
</evidence>
<feature type="region of interest" description="Disordered" evidence="4">
    <location>
        <begin position="183"/>
        <end position="209"/>
    </location>
</feature>
<dbReference type="AlphaFoldDB" id="A0AAD3P6U8"/>
<dbReference type="InterPro" id="IPR043452">
    <property type="entry name" value="BZIP46-like"/>
</dbReference>
<evidence type="ECO:0000313" key="7">
    <source>
        <dbReference type="Proteomes" id="UP001279734"/>
    </source>
</evidence>
<dbReference type="SMART" id="SM00338">
    <property type="entry name" value="BRLZ"/>
    <property type="match status" value="1"/>
</dbReference>
<dbReference type="CDD" id="cd14707">
    <property type="entry name" value="bZIP_plant_BZIP46"/>
    <property type="match status" value="1"/>
</dbReference>
<feature type="compositionally biased region" description="Basic and acidic residues" evidence="4">
    <location>
        <begin position="125"/>
        <end position="139"/>
    </location>
</feature>
<keyword evidence="2" id="KW-0238">DNA-binding</keyword>
<dbReference type="InterPro" id="IPR004827">
    <property type="entry name" value="bZIP"/>
</dbReference>
<dbReference type="GO" id="GO:0005634">
    <property type="term" value="C:nucleus"/>
    <property type="evidence" value="ECO:0007669"/>
    <property type="project" value="UniProtKB-SubCell"/>
</dbReference>
<dbReference type="GO" id="GO:0003700">
    <property type="term" value="F:DNA-binding transcription factor activity"/>
    <property type="evidence" value="ECO:0007669"/>
    <property type="project" value="InterPro"/>
</dbReference>
<dbReference type="SUPFAM" id="SSF57959">
    <property type="entry name" value="Leucine zipper domain"/>
    <property type="match status" value="1"/>
</dbReference>
<dbReference type="Gene3D" id="1.20.5.170">
    <property type="match status" value="1"/>
</dbReference>
<gene>
    <name evidence="6" type="ORF">Nepgr_000678</name>
</gene>
<dbReference type="Pfam" id="PF00170">
    <property type="entry name" value="bZIP_1"/>
    <property type="match status" value="1"/>
</dbReference>
<feature type="compositionally biased region" description="Polar residues" evidence="4">
    <location>
        <begin position="98"/>
        <end position="110"/>
    </location>
</feature>
<comment type="caution">
    <text evidence="6">The sequence shown here is derived from an EMBL/GenBank/DDBJ whole genome shotgun (WGS) entry which is preliminary data.</text>
</comment>
<comment type="subcellular location">
    <subcellularLocation>
        <location evidence="1">Nucleus</location>
    </subcellularLocation>
</comment>
<feature type="region of interest" description="Disordered" evidence="4">
    <location>
        <begin position="1"/>
        <end position="26"/>
    </location>
</feature>
<evidence type="ECO:0000256" key="3">
    <source>
        <dbReference type="ARBA" id="ARBA00023242"/>
    </source>
</evidence>
<keyword evidence="7" id="KW-1185">Reference proteome</keyword>
<dbReference type="PANTHER" id="PTHR22952">
    <property type="entry name" value="CAMP-RESPONSE ELEMENT BINDING PROTEIN-RELATED"/>
    <property type="match status" value="1"/>
</dbReference>
<dbReference type="PROSITE" id="PS00036">
    <property type="entry name" value="BZIP_BASIC"/>
    <property type="match status" value="1"/>
</dbReference>
<proteinExistence type="predicted"/>
<dbReference type="GO" id="GO:0003677">
    <property type="term" value="F:DNA binding"/>
    <property type="evidence" value="ECO:0007669"/>
    <property type="project" value="UniProtKB-KW"/>
</dbReference>
<accession>A0AAD3P6U8</accession>
<feature type="compositionally biased region" description="Polar residues" evidence="4">
    <location>
        <begin position="1"/>
        <end position="15"/>
    </location>
</feature>
<reference evidence="6" key="1">
    <citation type="submission" date="2023-05" db="EMBL/GenBank/DDBJ databases">
        <title>Nepenthes gracilis genome sequencing.</title>
        <authorList>
            <person name="Fukushima K."/>
        </authorList>
    </citation>
    <scope>NUCLEOTIDE SEQUENCE</scope>
    <source>
        <strain evidence="6">SING2019-196</strain>
    </source>
</reference>
<dbReference type="FunFam" id="1.20.5.170:FF:000036">
    <property type="entry name" value="ABSCISIC ACID-INSENSITIVE 5-like protein 2"/>
    <property type="match status" value="1"/>
</dbReference>
<keyword evidence="3" id="KW-0539">Nucleus</keyword>
<dbReference type="InterPro" id="IPR046347">
    <property type="entry name" value="bZIP_sf"/>
</dbReference>
<protein>
    <recommendedName>
        <fullName evidence="5">BZIP domain-containing protein</fullName>
    </recommendedName>
</protein>
<sequence>MNLTELLASQPTTVPKKSRGMDVGNGPLESCFGVVRGLNAKMADEVWREIQQGEKMKNGDVVVKTERKPTLGEMALEDFLVKEGSFAESSLGPVDAVTPQNYTQQMSLSPAPSLGARSDTPMSGRKRDTSDAIERSIERKLRRKIKNRESAARSRARKQAYHNELLSKVSRLEVENMMLKKEKELENISPDGPADEPRYQLRRTTSASF</sequence>
<organism evidence="6 7">
    <name type="scientific">Nepenthes gracilis</name>
    <name type="common">Slender pitcher plant</name>
    <dbReference type="NCBI Taxonomy" id="150966"/>
    <lineage>
        <taxon>Eukaryota</taxon>
        <taxon>Viridiplantae</taxon>
        <taxon>Streptophyta</taxon>
        <taxon>Embryophyta</taxon>
        <taxon>Tracheophyta</taxon>
        <taxon>Spermatophyta</taxon>
        <taxon>Magnoliopsida</taxon>
        <taxon>eudicotyledons</taxon>
        <taxon>Gunneridae</taxon>
        <taxon>Pentapetalae</taxon>
        <taxon>Caryophyllales</taxon>
        <taxon>Nepenthaceae</taxon>
        <taxon>Nepenthes</taxon>
    </lineage>
</organism>